<keyword evidence="2" id="KW-1185">Reference proteome</keyword>
<dbReference type="SUPFAM" id="SSF49723">
    <property type="entry name" value="Lipase/lipooxygenase domain (PLAT/LH2 domain)"/>
    <property type="match status" value="1"/>
</dbReference>
<dbReference type="AlphaFoldDB" id="A0A095SUI2"/>
<dbReference type="InterPro" id="IPR036392">
    <property type="entry name" value="PLAT/LH2_dom_sf"/>
</dbReference>
<dbReference type="OrthoDB" id="740669at2"/>
<dbReference type="Gene3D" id="2.80.10.50">
    <property type="match status" value="1"/>
</dbReference>
<protein>
    <submittedName>
        <fullName evidence="1">Uncharacterized protein</fullName>
    </submittedName>
</protein>
<dbReference type="Proteomes" id="UP000029554">
    <property type="component" value="Unassembled WGS sequence"/>
</dbReference>
<evidence type="ECO:0000313" key="1">
    <source>
        <dbReference type="EMBL" id="KGD68247.1"/>
    </source>
</evidence>
<comment type="caution">
    <text evidence="1">The sequence shown here is derived from an EMBL/GenBank/DDBJ whole genome shotgun (WGS) entry which is preliminary data.</text>
</comment>
<dbReference type="Gene3D" id="2.60.60.20">
    <property type="entry name" value="PLAT/LH2 domain"/>
    <property type="match status" value="1"/>
</dbReference>
<evidence type="ECO:0000313" key="2">
    <source>
        <dbReference type="Proteomes" id="UP000029554"/>
    </source>
</evidence>
<accession>A0A095SUI2</accession>
<dbReference type="EMBL" id="JRHH01000003">
    <property type="protein sequence ID" value="KGD68247.1"/>
    <property type="molecule type" value="Genomic_DNA"/>
</dbReference>
<gene>
    <name evidence="1" type="ORF">LG45_08115</name>
</gene>
<dbReference type="RefSeq" id="WP_035125933.1">
    <property type="nucleotide sequence ID" value="NZ_JRHH01000003.1"/>
</dbReference>
<dbReference type="STRING" id="1453498.LG45_08115"/>
<reference evidence="1 2" key="1">
    <citation type="submission" date="2014-09" db="EMBL/GenBank/DDBJ databases">
        <title>Whole Genome Shotgun of Flavobacterium aquatile LMG 4008.</title>
        <authorList>
            <person name="Gale A.N."/>
            <person name="Pipes S.E."/>
            <person name="Newman J.D."/>
        </authorList>
    </citation>
    <scope>NUCLEOTIDE SEQUENCE [LARGE SCALE GENOMIC DNA]</scope>
    <source>
        <strain evidence="1 2">LMG 4008</strain>
    </source>
</reference>
<sequence length="497" mass="55555">MKILKIFFLFIGFQSLMHSQIIPGRYIIKLDLNQKAMQLNGFEGFVLKETCAPNTYCEYQYWDVKKVRNSDNLYYIQSVQRKKCITYKLTPNGKGVLEFLYLENQKPLASIQTQSFIIKEYTSGKYFIQPSVSNKDYDAKLTVSEEELTRPESYLKISGDQTNTQHRSLFTFSPVATTSSVQVTQVAQPVKSPSVFVTPKSDNKLDIDFKTGNDNLDPKDFMEGVKITLKIKNKTDLVKENANEGREWPNNSIRRVTLNLPADVNCQDIQEVIVSRIPKGGSANNITAIVGDNWNLNKVTITSRIKVDGIMKSATMNYMSPSGSNENLYRFVYENRDSNNTTGTSLSLKINGLCPAQNNVASTSNSNKNASLNCVFGTGGDNLEGGSGNNVNIKLTFKNSSKTVSLNNINDTAKWNNFTENSVTKAIPNSTEIDINDIKEVEIRHTGGGGMFADNWHVDKIKITITKNGQSKILVDRVGAPIHMFTGDSRSKKFIVE</sequence>
<organism evidence="1 2">
    <name type="scientific">Flavobacterium aquatile LMG 4008 = ATCC 11947</name>
    <dbReference type="NCBI Taxonomy" id="1453498"/>
    <lineage>
        <taxon>Bacteria</taxon>
        <taxon>Pseudomonadati</taxon>
        <taxon>Bacteroidota</taxon>
        <taxon>Flavobacteriia</taxon>
        <taxon>Flavobacteriales</taxon>
        <taxon>Flavobacteriaceae</taxon>
        <taxon>Flavobacterium</taxon>
    </lineage>
</organism>
<proteinExistence type="predicted"/>
<name>A0A095SUI2_9FLAO</name>